<dbReference type="SMART" id="SM00530">
    <property type="entry name" value="HTH_XRE"/>
    <property type="match status" value="1"/>
</dbReference>
<proteinExistence type="predicted"/>
<dbReference type="AlphaFoldDB" id="A0A2N0TUK6"/>
<dbReference type="InterPro" id="IPR001387">
    <property type="entry name" value="Cro/C1-type_HTH"/>
</dbReference>
<feature type="domain" description="HTH cro/C1-type" evidence="1">
    <location>
        <begin position="18"/>
        <end position="69"/>
    </location>
</feature>
<dbReference type="Proteomes" id="UP000232673">
    <property type="component" value="Unassembled WGS sequence"/>
</dbReference>
<evidence type="ECO:0000313" key="2">
    <source>
        <dbReference type="EMBL" id="PKD18432.1"/>
    </source>
</evidence>
<dbReference type="STRING" id="447422.SAMN05660903_00940"/>
<dbReference type="OrthoDB" id="1446437at2"/>
<dbReference type="InterPro" id="IPR010982">
    <property type="entry name" value="Lambda_DNA-bd_dom_sf"/>
</dbReference>
<protein>
    <recommendedName>
        <fullName evidence="1">HTH cro/C1-type domain-containing protein</fullName>
    </recommendedName>
</protein>
<dbReference type="Pfam" id="PF01381">
    <property type="entry name" value="HTH_3"/>
    <property type="match status" value="1"/>
</dbReference>
<dbReference type="Gene3D" id="1.10.260.40">
    <property type="entry name" value="lambda repressor-like DNA-binding domains"/>
    <property type="match status" value="1"/>
</dbReference>
<evidence type="ECO:0000313" key="3">
    <source>
        <dbReference type="Proteomes" id="UP000232673"/>
    </source>
</evidence>
<dbReference type="RefSeq" id="WP_079712066.1">
    <property type="nucleotide sequence ID" value="NZ_FUZC01000002.1"/>
</dbReference>
<dbReference type="EMBL" id="LKTS01000023">
    <property type="protein sequence ID" value="PKD18432.1"/>
    <property type="molecule type" value="Genomic_DNA"/>
</dbReference>
<organism evidence="2 3">
    <name type="scientific">Salegentibacter salinarum</name>
    <dbReference type="NCBI Taxonomy" id="447422"/>
    <lineage>
        <taxon>Bacteria</taxon>
        <taxon>Pseudomonadati</taxon>
        <taxon>Bacteroidota</taxon>
        <taxon>Flavobacteriia</taxon>
        <taxon>Flavobacteriales</taxon>
        <taxon>Flavobacteriaceae</taxon>
        <taxon>Salegentibacter</taxon>
    </lineage>
</organism>
<dbReference type="GO" id="GO:0003677">
    <property type="term" value="F:DNA binding"/>
    <property type="evidence" value="ECO:0007669"/>
    <property type="project" value="InterPro"/>
</dbReference>
<dbReference type="PROSITE" id="PS50943">
    <property type="entry name" value="HTH_CROC1"/>
    <property type="match status" value="1"/>
</dbReference>
<dbReference type="SUPFAM" id="SSF47413">
    <property type="entry name" value="lambda repressor-like DNA-binding domains"/>
    <property type="match status" value="1"/>
</dbReference>
<accession>A0A2N0TUK6</accession>
<gene>
    <name evidence="2" type="ORF">APR41_04585</name>
</gene>
<reference evidence="2 3" key="1">
    <citation type="submission" date="2015-10" db="EMBL/GenBank/DDBJ databases">
        <title>Draft genome sequence of Salegentibacter salinarum KCTC 12975.</title>
        <authorList>
            <person name="Lin W."/>
            <person name="Zheng Q."/>
        </authorList>
    </citation>
    <scope>NUCLEOTIDE SEQUENCE [LARGE SCALE GENOMIC DNA]</scope>
    <source>
        <strain evidence="2 3">KCTC 12975</strain>
    </source>
</reference>
<evidence type="ECO:0000259" key="1">
    <source>
        <dbReference type="PROSITE" id="PS50943"/>
    </source>
</evidence>
<keyword evidence="3" id="KW-1185">Reference proteome</keyword>
<name>A0A2N0TUK6_9FLAO</name>
<sequence length="73" mass="8626">MEDHSNNEEFLLSIAKRFKDLRELIKLTQENVYNDTSVHISRIESGKTNITLLTLKNLCDYFKITIPEFFRSC</sequence>
<comment type="caution">
    <text evidence="2">The sequence shown here is derived from an EMBL/GenBank/DDBJ whole genome shotgun (WGS) entry which is preliminary data.</text>
</comment>
<dbReference type="CDD" id="cd00093">
    <property type="entry name" value="HTH_XRE"/>
    <property type="match status" value="1"/>
</dbReference>